<evidence type="ECO:0000256" key="6">
    <source>
        <dbReference type="ARBA" id="ARBA00022692"/>
    </source>
</evidence>
<dbReference type="GO" id="GO:0005886">
    <property type="term" value="C:plasma membrane"/>
    <property type="evidence" value="ECO:0007669"/>
    <property type="project" value="UniProtKB-SubCell"/>
</dbReference>
<evidence type="ECO:0000256" key="2">
    <source>
        <dbReference type="ARBA" id="ARBA00006024"/>
    </source>
</evidence>
<evidence type="ECO:0000256" key="7">
    <source>
        <dbReference type="ARBA" id="ARBA00022723"/>
    </source>
</evidence>
<feature type="transmembrane region" description="Helical" evidence="14">
    <location>
        <begin position="706"/>
        <end position="723"/>
    </location>
</feature>
<comment type="subcellular location">
    <subcellularLocation>
        <location evidence="1">Cell membrane</location>
        <topology evidence="1">Multi-pass membrane protein</topology>
    </subcellularLocation>
</comment>
<keyword evidence="4" id="KW-0813">Transport</keyword>
<dbReference type="GO" id="GO:0043682">
    <property type="term" value="F:P-type divalent copper transporter activity"/>
    <property type="evidence" value="ECO:0007669"/>
    <property type="project" value="TreeGrafter"/>
</dbReference>
<feature type="transmembrane region" description="Helical" evidence="14">
    <location>
        <begin position="396"/>
        <end position="418"/>
    </location>
</feature>
<reference evidence="16" key="1">
    <citation type="journal article" date="2019" name="PLoS Negl. Trop. Dis.">
        <title>Revisiting the worldwide diversity of Leptospira species in the environment.</title>
        <authorList>
            <person name="Vincent A.T."/>
            <person name="Schiettekatte O."/>
            <person name="Bourhy P."/>
            <person name="Veyrier F.J."/>
            <person name="Picardeau M."/>
        </authorList>
    </citation>
    <scope>NUCLEOTIDE SEQUENCE [LARGE SCALE GENOMIC DNA]</scope>
    <source>
        <strain evidence="16">SCS5</strain>
    </source>
</reference>
<dbReference type="SFLD" id="SFLDF00027">
    <property type="entry name" value="p-type_atpase"/>
    <property type="match status" value="1"/>
</dbReference>
<keyword evidence="5 14" id="KW-1003">Cell membrane</keyword>
<gene>
    <name evidence="16" type="ORF">EHO61_10500</name>
</gene>
<keyword evidence="13 14" id="KW-0472">Membrane</keyword>
<dbReference type="EC" id="7.2.2.8" evidence="3"/>
<dbReference type="FunFam" id="3.30.70.100:FF:000005">
    <property type="entry name" value="Copper-exporting P-type ATPase A"/>
    <property type="match status" value="1"/>
</dbReference>
<evidence type="ECO:0000256" key="12">
    <source>
        <dbReference type="ARBA" id="ARBA00023065"/>
    </source>
</evidence>
<dbReference type="InterPro" id="IPR006121">
    <property type="entry name" value="HMA_dom"/>
</dbReference>
<keyword evidence="9 14" id="KW-0067">ATP-binding</keyword>
<comment type="similarity">
    <text evidence="2 14">Belongs to the cation transport ATPase (P-type) (TC 3.A.3) family. Type IB subfamily.</text>
</comment>
<dbReference type="EMBL" id="RQEV01000011">
    <property type="protein sequence ID" value="TGK17892.1"/>
    <property type="molecule type" value="Genomic_DNA"/>
</dbReference>
<dbReference type="GO" id="GO:0016887">
    <property type="term" value="F:ATP hydrolysis activity"/>
    <property type="evidence" value="ECO:0007669"/>
    <property type="project" value="InterPro"/>
</dbReference>
<proteinExistence type="inferred from homology"/>
<dbReference type="SFLD" id="SFLDG00002">
    <property type="entry name" value="C1.7:_P-type_atpase_like"/>
    <property type="match status" value="1"/>
</dbReference>
<dbReference type="Gene3D" id="3.30.70.100">
    <property type="match status" value="1"/>
</dbReference>
<organism evidence="16 17">
    <name type="scientific">Leptospira fluminis</name>
    <dbReference type="NCBI Taxonomy" id="2484979"/>
    <lineage>
        <taxon>Bacteria</taxon>
        <taxon>Pseudomonadati</taxon>
        <taxon>Spirochaetota</taxon>
        <taxon>Spirochaetia</taxon>
        <taxon>Leptospirales</taxon>
        <taxon>Leptospiraceae</taxon>
        <taxon>Leptospira</taxon>
    </lineage>
</organism>
<dbReference type="SUPFAM" id="SSF56784">
    <property type="entry name" value="HAD-like"/>
    <property type="match status" value="1"/>
</dbReference>
<dbReference type="PRINTS" id="PR00943">
    <property type="entry name" value="CUATPASE"/>
</dbReference>
<evidence type="ECO:0000256" key="8">
    <source>
        <dbReference type="ARBA" id="ARBA00022741"/>
    </source>
</evidence>
<dbReference type="Pfam" id="PF00403">
    <property type="entry name" value="HMA"/>
    <property type="match status" value="1"/>
</dbReference>
<dbReference type="AlphaFoldDB" id="A0A4R9GPX7"/>
<sequence length="752" mass="80616">MNVQETEKSKEMTLDLFGMTCANCALRIEKGLSKVPGVSEARVNFARETAFVRFGNGTEPSDLVSKVESLGYTAKEHSEKNLAETNRAHEREIEKLRTRFWFSLVFSAPLFYTMVSHFGILSFLPMPSLLMHPWIQFLFAAPAQFWIGFPFYKGAYRALKNGTANMDVLVALGTTAAFGYSLANSLSIGFARGDLLFLTEPHHGAYPPLYYETSAVLLSFLLGGKWMEALAKGRSSQAIRTLLSLKPETARIKKGEDWIEVPSEFLKPGDQIRIRPGEKIPTDGEVEEGTSALDESMLTGESLPVEKSVGSKVIGGTVNGNGSLIVRAEKIGSETLLSSIVKTVEEAQASRAPIQRIADRISAIFVPSVVLIAAVDFLLWYFFLEPGILSSALEKSIAVLVIACPCALGLATPVSLLVGTGKAASRGILFRNAEALESAATLGILAFDKTGTLTEGKPSVTGFLSEGNSESETLRRIASAESVSEHPLAKAIVDFGKKHRIRIESPQDFKAQPGGGIRANSDGFKVTVGNAEFLSSDSGNLPSNLIAKSGEWESQGKSVVWGRVDGAPTSWAIFALEDELKDTTSEAVEELKNLGLRLVLLTGDHKRTAENIASRIGIREIKASLLPKDKSNEIASLQSSGAKVGMAGDGINDAPALAKADVGFAMGNGTDIAMETAGVVLVKGDLRRLADAVKISRATVLNIKENLFWALAYNGLGIPIAAAGYLAPWIAGAAMAFSSVSVVANALRLRRK</sequence>
<evidence type="ECO:0000256" key="14">
    <source>
        <dbReference type="RuleBase" id="RU362081"/>
    </source>
</evidence>
<evidence type="ECO:0000256" key="13">
    <source>
        <dbReference type="ARBA" id="ARBA00023136"/>
    </source>
</evidence>
<feature type="transmembrane region" description="Helical" evidence="14">
    <location>
        <begin position="134"/>
        <end position="156"/>
    </location>
</feature>
<dbReference type="NCBIfam" id="TIGR01494">
    <property type="entry name" value="ATPase_P-type"/>
    <property type="match status" value="1"/>
</dbReference>
<dbReference type="Pfam" id="PF00702">
    <property type="entry name" value="Hydrolase"/>
    <property type="match status" value="1"/>
</dbReference>
<dbReference type="Proteomes" id="UP000297855">
    <property type="component" value="Unassembled WGS sequence"/>
</dbReference>
<protein>
    <recommendedName>
        <fullName evidence="3">P-type Cu(+) transporter</fullName>
        <ecNumber evidence="3">7.2.2.8</ecNumber>
    </recommendedName>
</protein>
<dbReference type="Pfam" id="PF00122">
    <property type="entry name" value="E1-E2_ATPase"/>
    <property type="match status" value="1"/>
</dbReference>
<dbReference type="InterPro" id="IPR008250">
    <property type="entry name" value="ATPase_P-typ_transduc_dom_A_sf"/>
</dbReference>
<dbReference type="PRINTS" id="PR00119">
    <property type="entry name" value="CATATPASE"/>
</dbReference>
<dbReference type="InterPro" id="IPR023299">
    <property type="entry name" value="ATPase_P-typ_cyto_dom_N"/>
</dbReference>
<dbReference type="PROSITE" id="PS00154">
    <property type="entry name" value="ATPASE_E1_E2"/>
    <property type="match status" value="1"/>
</dbReference>
<feature type="transmembrane region" description="Helical" evidence="14">
    <location>
        <begin position="361"/>
        <end position="384"/>
    </location>
</feature>
<dbReference type="RefSeq" id="WP_135813555.1">
    <property type="nucleotide sequence ID" value="NZ_RQEV01000011.1"/>
</dbReference>
<feature type="transmembrane region" description="Helical" evidence="14">
    <location>
        <begin position="209"/>
        <end position="227"/>
    </location>
</feature>
<dbReference type="Gene3D" id="3.40.1110.10">
    <property type="entry name" value="Calcium-transporting ATPase, cytoplasmic domain N"/>
    <property type="match status" value="1"/>
</dbReference>
<accession>A0A4R9GPX7</accession>
<keyword evidence="11 14" id="KW-1133">Transmembrane helix</keyword>
<dbReference type="InterPro" id="IPR017969">
    <property type="entry name" value="Heavy-metal-associated_CS"/>
</dbReference>
<feature type="transmembrane region" description="Helical" evidence="14">
    <location>
        <begin position="100"/>
        <end position="122"/>
    </location>
</feature>
<dbReference type="InterPro" id="IPR027256">
    <property type="entry name" value="P-typ_ATPase_IB"/>
</dbReference>
<keyword evidence="10" id="KW-1278">Translocase</keyword>
<feature type="transmembrane region" description="Helical" evidence="14">
    <location>
        <begin position="729"/>
        <end position="747"/>
    </location>
</feature>
<dbReference type="InterPro" id="IPR059000">
    <property type="entry name" value="ATPase_P-type_domA"/>
</dbReference>
<dbReference type="OrthoDB" id="9760364at2"/>
<dbReference type="GO" id="GO:0055070">
    <property type="term" value="P:copper ion homeostasis"/>
    <property type="evidence" value="ECO:0007669"/>
    <property type="project" value="TreeGrafter"/>
</dbReference>
<evidence type="ECO:0000256" key="11">
    <source>
        <dbReference type="ARBA" id="ARBA00022989"/>
    </source>
</evidence>
<dbReference type="GO" id="GO:0060003">
    <property type="term" value="P:copper ion export"/>
    <property type="evidence" value="ECO:0007669"/>
    <property type="project" value="UniProtKB-ARBA"/>
</dbReference>
<dbReference type="GO" id="GO:0005507">
    <property type="term" value="F:copper ion binding"/>
    <property type="evidence" value="ECO:0007669"/>
    <property type="project" value="TreeGrafter"/>
</dbReference>
<keyword evidence="12" id="KW-0406">Ion transport</keyword>
<dbReference type="FunFam" id="2.70.150.10:FF:000020">
    <property type="entry name" value="Copper-exporting P-type ATPase A"/>
    <property type="match status" value="1"/>
</dbReference>
<dbReference type="InterPro" id="IPR023214">
    <property type="entry name" value="HAD_sf"/>
</dbReference>
<evidence type="ECO:0000256" key="5">
    <source>
        <dbReference type="ARBA" id="ARBA00022475"/>
    </source>
</evidence>
<dbReference type="NCBIfam" id="TIGR01525">
    <property type="entry name" value="ATPase-IB_hvy"/>
    <property type="match status" value="1"/>
</dbReference>
<feature type="domain" description="HMA" evidence="15">
    <location>
        <begin position="10"/>
        <end position="75"/>
    </location>
</feature>
<dbReference type="PANTHER" id="PTHR43520:SF8">
    <property type="entry name" value="P-TYPE CU(+) TRANSPORTER"/>
    <property type="match status" value="1"/>
</dbReference>
<feature type="transmembrane region" description="Helical" evidence="14">
    <location>
        <begin position="168"/>
        <end position="189"/>
    </location>
</feature>
<dbReference type="SUPFAM" id="SSF81665">
    <property type="entry name" value="Calcium ATPase, transmembrane domain M"/>
    <property type="match status" value="1"/>
</dbReference>
<keyword evidence="8 14" id="KW-0547">Nucleotide-binding</keyword>
<dbReference type="NCBIfam" id="TIGR01511">
    <property type="entry name" value="ATPase-IB1_Cu"/>
    <property type="match status" value="1"/>
</dbReference>
<dbReference type="GO" id="GO:0005524">
    <property type="term" value="F:ATP binding"/>
    <property type="evidence" value="ECO:0007669"/>
    <property type="project" value="UniProtKB-UniRule"/>
</dbReference>
<evidence type="ECO:0000313" key="17">
    <source>
        <dbReference type="Proteomes" id="UP000297855"/>
    </source>
</evidence>
<dbReference type="SUPFAM" id="SSF55008">
    <property type="entry name" value="HMA, heavy metal-associated domain"/>
    <property type="match status" value="1"/>
</dbReference>
<name>A0A4R9GPX7_9LEPT</name>
<evidence type="ECO:0000256" key="1">
    <source>
        <dbReference type="ARBA" id="ARBA00004651"/>
    </source>
</evidence>
<dbReference type="InterPro" id="IPR023298">
    <property type="entry name" value="ATPase_P-typ_TM_dom_sf"/>
</dbReference>
<evidence type="ECO:0000259" key="15">
    <source>
        <dbReference type="PROSITE" id="PS50846"/>
    </source>
</evidence>
<dbReference type="InterPro" id="IPR044492">
    <property type="entry name" value="P_typ_ATPase_HD_dom"/>
</dbReference>
<dbReference type="CDD" id="cd00371">
    <property type="entry name" value="HMA"/>
    <property type="match status" value="1"/>
</dbReference>
<dbReference type="SFLD" id="SFLDS00003">
    <property type="entry name" value="Haloacid_Dehalogenase"/>
    <property type="match status" value="1"/>
</dbReference>
<evidence type="ECO:0000256" key="4">
    <source>
        <dbReference type="ARBA" id="ARBA00022448"/>
    </source>
</evidence>
<dbReference type="SUPFAM" id="SSF81653">
    <property type="entry name" value="Calcium ATPase, transduction domain A"/>
    <property type="match status" value="1"/>
</dbReference>
<dbReference type="Gene3D" id="2.70.150.10">
    <property type="entry name" value="Calcium-transporting ATPase, cytoplasmic transduction domain A"/>
    <property type="match status" value="1"/>
</dbReference>
<dbReference type="Gene3D" id="3.40.50.1000">
    <property type="entry name" value="HAD superfamily/HAD-like"/>
    <property type="match status" value="1"/>
</dbReference>
<dbReference type="InterPro" id="IPR018303">
    <property type="entry name" value="ATPase_P-typ_P_site"/>
</dbReference>
<evidence type="ECO:0000256" key="3">
    <source>
        <dbReference type="ARBA" id="ARBA00012517"/>
    </source>
</evidence>
<keyword evidence="17" id="KW-1185">Reference proteome</keyword>
<evidence type="ECO:0000256" key="10">
    <source>
        <dbReference type="ARBA" id="ARBA00022967"/>
    </source>
</evidence>
<keyword evidence="6 14" id="KW-0812">Transmembrane</keyword>
<dbReference type="PROSITE" id="PS50846">
    <property type="entry name" value="HMA_2"/>
    <property type="match status" value="1"/>
</dbReference>
<dbReference type="InterPro" id="IPR036412">
    <property type="entry name" value="HAD-like_sf"/>
</dbReference>
<evidence type="ECO:0000256" key="9">
    <source>
        <dbReference type="ARBA" id="ARBA00022840"/>
    </source>
</evidence>
<keyword evidence="7 14" id="KW-0479">Metal-binding</keyword>
<comment type="caution">
    <text evidence="16">The sequence shown here is derived from an EMBL/GenBank/DDBJ whole genome shotgun (WGS) entry which is preliminary data.</text>
</comment>
<dbReference type="InterPro" id="IPR001757">
    <property type="entry name" value="P_typ_ATPase"/>
</dbReference>
<dbReference type="CDD" id="cd02094">
    <property type="entry name" value="P-type_ATPase_Cu-like"/>
    <property type="match status" value="1"/>
</dbReference>
<dbReference type="GO" id="GO:0140581">
    <property type="term" value="F:P-type monovalent copper transporter activity"/>
    <property type="evidence" value="ECO:0007669"/>
    <property type="project" value="UniProtKB-EC"/>
</dbReference>
<dbReference type="PROSITE" id="PS01047">
    <property type="entry name" value="HMA_1"/>
    <property type="match status" value="1"/>
</dbReference>
<dbReference type="InterPro" id="IPR036163">
    <property type="entry name" value="HMA_dom_sf"/>
</dbReference>
<dbReference type="PANTHER" id="PTHR43520">
    <property type="entry name" value="ATP7, ISOFORM B"/>
    <property type="match status" value="1"/>
</dbReference>
<evidence type="ECO:0000313" key="16">
    <source>
        <dbReference type="EMBL" id="TGK17892.1"/>
    </source>
</evidence>